<dbReference type="InterPro" id="IPR023205">
    <property type="entry name" value="DsbA/DsbL"/>
</dbReference>
<dbReference type="InterPro" id="IPR012336">
    <property type="entry name" value="Thioredoxin-like_fold"/>
</dbReference>
<dbReference type="PANTHER" id="PTHR35891:SF2">
    <property type="entry name" value="THIOL:DISULFIDE INTERCHANGE PROTEIN DSBA"/>
    <property type="match status" value="1"/>
</dbReference>
<dbReference type="Proteomes" id="UP000003704">
    <property type="component" value="Unassembled WGS sequence"/>
</dbReference>
<evidence type="ECO:0000313" key="6">
    <source>
        <dbReference type="Proteomes" id="UP000003704"/>
    </source>
</evidence>
<dbReference type="CDD" id="cd03019">
    <property type="entry name" value="DsbA_DsbA"/>
    <property type="match status" value="1"/>
</dbReference>
<feature type="domain" description="Thioredoxin" evidence="4">
    <location>
        <begin position="55"/>
        <end position="250"/>
    </location>
</feature>
<feature type="signal peptide" evidence="3">
    <location>
        <begin position="1"/>
        <end position="25"/>
    </location>
</feature>
<evidence type="ECO:0000256" key="1">
    <source>
        <dbReference type="ARBA" id="ARBA00022729"/>
    </source>
</evidence>
<dbReference type="RefSeq" id="WP_007184594.1">
    <property type="nucleotide sequence ID" value="NZ_AKGD01000001.1"/>
</dbReference>
<feature type="region of interest" description="Disordered" evidence="2">
    <location>
        <begin position="23"/>
        <end position="57"/>
    </location>
</feature>
<dbReference type="SUPFAM" id="SSF52833">
    <property type="entry name" value="Thioredoxin-like"/>
    <property type="match status" value="1"/>
</dbReference>
<dbReference type="InterPro" id="IPR013766">
    <property type="entry name" value="Thioredoxin_domain"/>
</dbReference>
<evidence type="ECO:0000259" key="4">
    <source>
        <dbReference type="PROSITE" id="PS51352"/>
    </source>
</evidence>
<dbReference type="PANTHER" id="PTHR35891">
    <property type="entry name" value="THIOL:DISULFIDE INTERCHANGE PROTEIN DSBA"/>
    <property type="match status" value="1"/>
</dbReference>
<dbReference type="OrthoDB" id="9784896at2"/>
<name>I8TCW4_9GAMM</name>
<dbReference type="PROSITE" id="PS51257">
    <property type="entry name" value="PROKAR_LIPOPROTEIN"/>
    <property type="match status" value="1"/>
</dbReference>
<dbReference type="Gene3D" id="3.40.30.10">
    <property type="entry name" value="Glutaredoxin"/>
    <property type="match status" value="1"/>
</dbReference>
<dbReference type="EMBL" id="AKGD01000001">
    <property type="protein sequence ID" value="EIT71508.1"/>
    <property type="molecule type" value="Genomic_DNA"/>
</dbReference>
<gene>
    <name evidence="5" type="ORF">WQQ_16450</name>
</gene>
<dbReference type="STRING" id="1172194.WQQ_16450"/>
<proteinExistence type="predicted"/>
<feature type="compositionally biased region" description="Low complexity" evidence="2">
    <location>
        <begin position="27"/>
        <end position="50"/>
    </location>
</feature>
<reference evidence="5 6" key="1">
    <citation type="journal article" date="2012" name="J. Bacteriol.">
        <title>Genome Sequence of n-Alkane-Degrading Hydrocarboniphaga effusa Strain AP103T (ATCC BAA-332T).</title>
        <authorList>
            <person name="Chang H.K."/>
            <person name="Zylstra G.J."/>
            <person name="Chae J.C."/>
        </authorList>
    </citation>
    <scope>NUCLEOTIDE SEQUENCE [LARGE SCALE GENOMIC DNA]</scope>
    <source>
        <strain evidence="5 6">AP103</strain>
    </source>
</reference>
<feature type="chain" id="PRO_5003714507" evidence="3">
    <location>
        <begin position="26"/>
        <end position="255"/>
    </location>
</feature>
<dbReference type="PROSITE" id="PS51352">
    <property type="entry name" value="THIOREDOXIN_2"/>
    <property type="match status" value="1"/>
</dbReference>
<evidence type="ECO:0000313" key="5">
    <source>
        <dbReference type="EMBL" id="EIT71508.1"/>
    </source>
</evidence>
<comment type="caution">
    <text evidence="5">The sequence shown here is derived from an EMBL/GenBank/DDBJ whole genome shotgun (WGS) entry which is preliminary data.</text>
</comment>
<evidence type="ECO:0000256" key="3">
    <source>
        <dbReference type="SAM" id="SignalP"/>
    </source>
</evidence>
<keyword evidence="6" id="KW-1185">Reference proteome</keyword>
<dbReference type="InterPro" id="IPR036249">
    <property type="entry name" value="Thioredoxin-like_sf"/>
</dbReference>
<evidence type="ECO:0000256" key="2">
    <source>
        <dbReference type="SAM" id="MobiDB-lite"/>
    </source>
</evidence>
<accession>I8TCW4</accession>
<organism evidence="5 6">
    <name type="scientific">Hydrocarboniphaga effusa AP103</name>
    <dbReference type="NCBI Taxonomy" id="1172194"/>
    <lineage>
        <taxon>Bacteria</taxon>
        <taxon>Pseudomonadati</taxon>
        <taxon>Pseudomonadota</taxon>
        <taxon>Gammaproteobacteria</taxon>
        <taxon>Nevskiales</taxon>
        <taxon>Nevskiaceae</taxon>
        <taxon>Hydrocarboniphaga</taxon>
    </lineage>
</organism>
<keyword evidence="1 3" id="KW-0732">Signal</keyword>
<protein>
    <submittedName>
        <fullName evidence="5">DSBA-like thioredoxin</fullName>
    </submittedName>
</protein>
<dbReference type="AlphaFoldDB" id="I8TCW4"/>
<sequence length="255" mass="27356">MKPRHLVALALLALAACSKSPEPPAAEAPAPAAAPSAESTTAASPAQTEARPAAGSGTEAAPLLTAGLVAGRDYILIGDGSPFDTAAGKVELVEFFNYACPACNAFNPQFSEWKKKLGADVHLVYAPLDFRPDFVQYARAYYAAEALGVADKAHDAVYDAIHQLHTLPGEGQPPDQAKIAEFYAKFYGVKQDEFLQLMDGFAVNAKIGRARAFAMKSQVRSTPSLVINGRYLVKGESWEDMLRISDQLIQKERAN</sequence>
<dbReference type="Pfam" id="PF13462">
    <property type="entry name" value="Thioredoxin_4"/>
    <property type="match status" value="1"/>
</dbReference>
<dbReference type="InterPro" id="IPR050824">
    <property type="entry name" value="Thiol_disulfide_DsbA"/>
</dbReference>